<protein>
    <submittedName>
        <fullName evidence="1">MarR family transcriptional regulator</fullName>
    </submittedName>
</protein>
<dbReference type="InterPro" id="IPR036388">
    <property type="entry name" value="WH-like_DNA-bd_sf"/>
</dbReference>
<dbReference type="EMBL" id="CP096659">
    <property type="protein sequence ID" value="UPV75258.1"/>
    <property type="molecule type" value="Genomic_DNA"/>
</dbReference>
<organism evidence="1 2">
    <name type="scientific">Halorussus limi</name>
    <dbReference type="NCBI Taxonomy" id="2938695"/>
    <lineage>
        <taxon>Archaea</taxon>
        <taxon>Methanobacteriati</taxon>
        <taxon>Methanobacteriota</taxon>
        <taxon>Stenosarchaea group</taxon>
        <taxon>Halobacteria</taxon>
        <taxon>Halobacteriales</taxon>
        <taxon>Haladaptataceae</taxon>
        <taxon>Halorussus</taxon>
    </lineage>
</organism>
<dbReference type="InterPro" id="IPR036390">
    <property type="entry name" value="WH_DNA-bd_sf"/>
</dbReference>
<accession>A0A8U0HWG0</accession>
<dbReference type="Proteomes" id="UP000830729">
    <property type="component" value="Chromosome"/>
</dbReference>
<gene>
    <name evidence="1" type="ORF">M0R89_04115</name>
</gene>
<dbReference type="RefSeq" id="WP_248651301.1">
    <property type="nucleotide sequence ID" value="NZ_CP096659.1"/>
</dbReference>
<dbReference type="SUPFAM" id="SSF46785">
    <property type="entry name" value="Winged helix' DNA-binding domain"/>
    <property type="match status" value="1"/>
</dbReference>
<sequence>MRKHADWLTQADERILEFLREHGNYPPSAVRDRLAEIGDDLDYSTNHLGMRCRALDDHGLLENVGGGTYSITDLGEQYLDGEFDAGSLEDD</sequence>
<evidence type="ECO:0000313" key="2">
    <source>
        <dbReference type="Proteomes" id="UP000830729"/>
    </source>
</evidence>
<dbReference type="AlphaFoldDB" id="A0A8U0HWG0"/>
<evidence type="ECO:0000313" key="1">
    <source>
        <dbReference type="EMBL" id="UPV75258.1"/>
    </source>
</evidence>
<dbReference type="Gene3D" id="1.10.10.10">
    <property type="entry name" value="Winged helix-like DNA-binding domain superfamily/Winged helix DNA-binding domain"/>
    <property type="match status" value="1"/>
</dbReference>
<reference evidence="1 2" key="1">
    <citation type="submission" date="2022-04" db="EMBL/GenBank/DDBJ databases">
        <title>Diverse halophilic archaea isolated from saline environments.</title>
        <authorList>
            <person name="Cui H.-L."/>
        </authorList>
    </citation>
    <scope>NUCLEOTIDE SEQUENCE [LARGE SCALE GENOMIC DNA]</scope>
    <source>
        <strain evidence="1 2">XZYJT49</strain>
    </source>
</reference>
<name>A0A8U0HWG0_9EURY</name>
<dbReference type="GeneID" id="72184356"/>
<dbReference type="KEGG" id="halx:M0R89_04115"/>
<proteinExistence type="predicted"/>
<keyword evidence="2" id="KW-1185">Reference proteome</keyword>